<evidence type="ECO:0000256" key="6">
    <source>
        <dbReference type="ARBA" id="ARBA00023163"/>
    </source>
</evidence>
<keyword evidence="10" id="KW-1185">Reference proteome</keyword>
<dbReference type="InterPro" id="IPR013087">
    <property type="entry name" value="Znf_C2H2_type"/>
</dbReference>
<keyword evidence="2" id="KW-0479">Metal-binding</keyword>
<evidence type="ECO:0000256" key="3">
    <source>
        <dbReference type="ARBA" id="ARBA00022771"/>
    </source>
</evidence>
<evidence type="ECO:0000256" key="1">
    <source>
        <dbReference type="ARBA" id="ARBA00004123"/>
    </source>
</evidence>
<evidence type="ECO:0000259" key="8">
    <source>
        <dbReference type="PROSITE" id="PS00028"/>
    </source>
</evidence>
<protein>
    <submittedName>
        <fullName evidence="9">Uu.00g083040.m01.CDS01</fullName>
    </submittedName>
</protein>
<evidence type="ECO:0000256" key="2">
    <source>
        <dbReference type="ARBA" id="ARBA00022723"/>
    </source>
</evidence>
<evidence type="ECO:0000256" key="4">
    <source>
        <dbReference type="ARBA" id="ARBA00022833"/>
    </source>
</evidence>
<dbReference type="Gene3D" id="3.30.160.60">
    <property type="entry name" value="Classic Zinc Finger"/>
    <property type="match status" value="1"/>
</dbReference>
<evidence type="ECO:0000313" key="10">
    <source>
        <dbReference type="Proteomes" id="UP001295740"/>
    </source>
</evidence>
<name>A0AAI8VG34_9PEZI</name>
<evidence type="ECO:0000256" key="7">
    <source>
        <dbReference type="ARBA" id="ARBA00023242"/>
    </source>
</evidence>
<comment type="caution">
    <text evidence="9">The sequence shown here is derived from an EMBL/GenBank/DDBJ whole genome shotgun (WGS) entry which is preliminary data.</text>
</comment>
<organism evidence="9 10">
    <name type="scientific">Anthostomella pinea</name>
    <dbReference type="NCBI Taxonomy" id="933095"/>
    <lineage>
        <taxon>Eukaryota</taxon>
        <taxon>Fungi</taxon>
        <taxon>Dikarya</taxon>
        <taxon>Ascomycota</taxon>
        <taxon>Pezizomycotina</taxon>
        <taxon>Sordariomycetes</taxon>
        <taxon>Xylariomycetidae</taxon>
        <taxon>Xylariales</taxon>
        <taxon>Xylariaceae</taxon>
        <taxon>Anthostomella</taxon>
    </lineage>
</organism>
<dbReference type="PANTHER" id="PTHR46179">
    <property type="entry name" value="ZINC FINGER PROTEIN"/>
    <property type="match status" value="1"/>
</dbReference>
<dbReference type="PANTHER" id="PTHR46179:SF13">
    <property type="entry name" value="C2H2-TYPE DOMAIN-CONTAINING PROTEIN"/>
    <property type="match status" value="1"/>
</dbReference>
<comment type="subcellular location">
    <subcellularLocation>
        <location evidence="1">Nucleus</location>
    </subcellularLocation>
</comment>
<dbReference type="GO" id="GO:0008270">
    <property type="term" value="F:zinc ion binding"/>
    <property type="evidence" value="ECO:0007669"/>
    <property type="project" value="UniProtKB-KW"/>
</dbReference>
<reference evidence="9" key="1">
    <citation type="submission" date="2023-10" db="EMBL/GenBank/DDBJ databases">
        <authorList>
            <person name="Hackl T."/>
        </authorList>
    </citation>
    <scope>NUCLEOTIDE SEQUENCE</scope>
</reference>
<feature type="domain" description="C2H2-type" evidence="8">
    <location>
        <begin position="36"/>
        <end position="59"/>
    </location>
</feature>
<dbReference type="SMART" id="SM00355">
    <property type="entry name" value="ZnF_C2H2"/>
    <property type="match status" value="2"/>
</dbReference>
<evidence type="ECO:0000313" key="9">
    <source>
        <dbReference type="EMBL" id="CAJ2507118.1"/>
    </source>
</evidence>
<sequence>MSMSMSQLVAHRPDLLAAKRNPQPLEPHIQPRQFHCPVSGCDLEFDSDLALKDHQHSPHARGHCIVSKDPFTCKCSQEFVKLYSLERHIRDFQDSVPAFSCNECNLHKGNDGFKRKDHLVQHLRVFHKYGPEALAVQFPPRKARLYSIAVCHVKGCQHYREPSFTELGHME</sequence>
<dbReference type="PROSITE" id="PS00028">
    <property type="entry name" value="ZINC_FINGER_C2H2_1"/>
    <property type="match status" value="1"/>
</dbReference>
<dbReference type="EMBL" id="CAUWAG010000010">
    <property type="protein sequence ID" value="CAJ2507118.1"/>
    <property type="molecule type" value="Genomic_DNA"/>
</dbReference>
<dbReference type="AlphaFoldDB" id="A0AAI8VG34"/>
<dbReference type="InterPro" id="IPR051061">
    <property type="entry name" value="Zinc_finger_trans_reg"/>
</dbReference>
<dbReference type="Proteomes" id="UP001295740">
    <property type="component" value="Unassembled WGS sequence"/>
</dbReference>
<dbReference type="GO" id="GO:0006357">
    <property type="term" value="P:regulation of transcription by RNA polymerase II"/>
    <property type="evidence" value="ECO:0007669"/>
    <property type="project" value="TreeGrafter"/>
</dbReference>
<keyword evidence="5" id="KW-0805">Transcription regulation</keyword>
<keyword evidence="3" id="KW-0863">Zinc-finger</keyword>
<dbReference type="GO" id="GO:0005634">
    <property type="term" value="C:nucleus"/>
    <property type="evidence" value="ECO:0007669"/>
    <property type="project" value="UniProtKB-SubCell"/>
</dbReference>
<accession>A0AAI8VG34</accession>
<gene>
    <name evidence="9" type="ORF">KHLLAP_LOCUS7586</name>
</gene>
<proteinExistence type="predicted"/>
<keyword evidence="6" id="KW-0804">Transcription</keyword>
<keyword evidence="7" id="KW-0539">Nucleus</keyword>
<keyword evidence="4" id="KW-0862">Zinc</keyword>
<evidence type="ECO:0000256" key="5">
    <source>
        <dbReference type="ARBA" id="ARBA00023015"/>
    </source>
</evidence>